<dbReference type="Pfam" id="PF13568">
    <property type="entry name" value="OMP_b-brl_2"/>
    <property type="match status" value="1"/>
</dbReference>
<reference evidence="2 3" key="1">
    <citation type="journal article" date="2018" name="Nat. Biotechnol.">
        <title>A standardized bacterial taxonomy based on genome phylogeny substantially revises the tree of life.</title>
        <authorList>
            <person name="Parks D.H."/>
            <person name="Chuvochina M."/>
            <person name="Waite D.W."/>
            <person name="Rinke C."/>
            <person name="Skarshewski A."/>
            <person name="Chaumeil P.A."/>
            <person name="Hugenholtz P."/>
        </authorList>
    </citation>
    <scope>NUCLEOTIDE SEQUENCE [LARGE SCALE GENOMIC DNA]</scope>
    <source>
        <strain evidence="2">UBA11482</strain>
    </source>
</reference>
<feature type="domain" description="Outer membrane protein beta-barrel" evidence="1">
    <location>
        <begin position="31"/>
        <end position="215"/>
    </location>
</feature>
<dbReference type="AlphaFoldDB" id="A0A354LYN6"/>
<evidence type="ECO:0000313" key="3">
    <source>
        <dbReference type="Proteomes" id="UP000262954"/>
    </source>
</evidence>
<dbReference type="InterPro" id="IPR025665">
    <property type="entry name" value="Beta-barrel_OMP_2"/>
</dbReference>
<dbReference type="Proteomes" id="UP000262954">
    <property type="component" value="Unassembled WGS sequence"/>
</dbReference>
<dbReference type="EMBL" id="DNWC01000002">
    <property type="protein sequence ID" value="HBJ07375.1"/>
    <property type="molecule type" value="Genomic_DNA"/>
</dbReference>
<proteinExistence type="predicted"/>
<evidence type="ECO:0000259" key="1">
    <source>
        <dbReference type="Pfam" id="PF13568"/>
    </source>
</evidence>
<protein>
    <submittedName>
        <fullName evidence="2">PorT family protein</fullName>
    </submittedName>
</protein>
<organism evidence="2 3">
    <name type="scientific">Coprobacter fastidiosus</name>
    <dbReference type="NCBI Taxonomy" id="1099853"/>
    <lineage>
        <taxon>Bacteria</taxon>
        <taxon>Pseudomonadati</taxon>
        <taxon>Bacteroidota</taxon>
        <taxon>Bacteroidia</taxon>
        <taxon>Bacteroidales</taxon>
        <taxon>Barnesiellaceae</taxon>
        <taxon>Coprobacter</taxon>
    </lineage>
</organism>
<name>A0A354LYN6_9BACT</name>
<sequence length="251" mass="28823">MVGTKKEKEEMRLYILFLFCTYLFFTGTVSAQSGMSPKKLFNWGVRIGVNAPFVDMRKSQINGIKIEEPSTNSKMGILISLFARTNFNKHYLQLEAETHYMRYRMSPRPESVITDGSIGYMEGITVGNRIYSLDIPLLYGYNFIKQGPYELSFFAGPKLKYLYKKKSELSAPETYEFVMDEHIRPLTANFVLGLGTSISRFFIDFRYEFGITNLTHPTTYVLYKDGINISEGNIYLKRGINLLSFSVGIIL</sequence>
<accession>A0A354LYN6</accession>
<gene>
    <name evidence="2" type="ORF">DDY73_00060</name>
</gene>
<evidence type="ECO:0000313" key="2">
    <source>
        <dbReference type="EMBL" id="HBJ07375.1"/>
    </source>
</evidence>
<comment type="caution">
    <text evidence="2">The sequence shown here is derived from an EMBL/GenBank/DDBJ whole genome shotgun (WGS) entry which is preliminary data.</text>
</comment>